<evidence type="ECO:0000256" key="1">
    <source>
        <dbReference type="SAM" id="Coils"/>
    </source>
</evidence>
<evidence type="ECO:0000313" key="4">
    <source>
        <dbReference type="EMBL" id="AET70310.1"/>
    </source>
</evidence>
<dbReference type="EMBL" id="CP003108">
    <property type="protein sequence ID" value="AET70310.1"/>
    <property type="molecule type" value="Genomic_DNA"/>
</dbReference>
<dbReference type="STRING" id="768706.Desor_4909"/>
<keyword evidence="1" id="KW-0175">Coiled coil</keyword>
<evidence type="ECO:0000259" key="3">
    <source>
        <dbReference type="Pfam" id="PF20157"/>
    </source>
</evidence>
<dbReference type="InterPro" id="IPR045376">
    <property type="entry name" value="Maf_N"/>
</dbReference>
<dbReference type="PANTHER" id="PTHR41786">
    <property type="entry name" value="MOTILITY ACCESSORY FACTOR MAF"/>
    <property type="match status" value="1"/>
</dbReference>
<dbReference type="OrthoDB" id="5291305at2"/>
<proteinExistence type="predicted"/>
<dbReference type="Proteomes" id="UP000006346">
    <property type="component" value="Chromosome"/>
</dbReference>
<dbReference type="InterPro" id="IPR002826">
    <property type="entry name" value="MptE-like"/>
</dbReference>
<reference evidence="4 5" key="2">
    <citation type="journal article" date="2012" name="J. Bacteriol.">
        <title>Complete genome sequences of Desulfosporosinus orientis DSM765T, Desulfosporosinus youngiae DSM17734T, Desulfosporosinus meridiei DSM13257T, and Desulfosporosinus acidiphilus DSM22704T.</title>
        <authorList>
            <person name="Pester M."/>
            <person name="Brambilla E."/>
            <person name="Alazard D."/>
            <person name="Rattei T."/>
            <person name="Weinmaier T."/>
            <person name="Han J."/>
            <person name="Lucas S."/>
            <person name="Lapidus A."/>
            <person name="Cheng J.F."/>
            <person name="Goodwin L."/>
            <person name="Pitluck S."/>
            <person name="Peters L."/>
            <person name="Ovchinnikova G."/>
            <person name="Teshima H."/>
            <person name="Detter J.C."/>
            <person name="Han C.S."/>
            <person name="Tapia R."/>
            <person name="Land M.L."/>
            <person name="Hauser L."/>
            <person name="Kyrpides N.C."/>
            <person name="Ivanova N.N."/>
            <person name="Pagani I."/>
            <person name="Huntmann M."/>
            <person name="Wei C.L."/>
            <person name="Davenport K.W."/>
            <person name="Daligault H."/>
            <person name="Chain P.S."/>
            <person name="Chen A."/>
            <person name="Mavromatis K."/>
            <person name="Markowitz V."/>
            <person name="Szeto E."/>
            <person name="Mikhailova N."/>
            <person name="Pati A."/>
            <person name="Wagner M."/>
            <person name="Woyke T."/>
            <person name="Ollivier B."/>
            <person name="Klenk H.P."/>
            <person name="Spring S."/>
            <person name="Loy A."/>
        </authorList>
    </citation>
    <scope>NUCLEOTIDE SEQUENCE [LARGE SCALE GENOMIC DNA]</scope>
    <source>
        <strain evidence="5">ATCC 19365 / DSM 765 / NCIMB 8382 / VKM B-1628</strain>
    </source>
</reference>
<dbReference type="eggNOG" id="COG2604">
    <property type="taxonomic scope" value="Bacteria"/>
</dbReference>
<organism evidence="4 5">
    <name type="scientific">Desulfosporosinus orientis (strain ATCC 19365 / DSM 765 / NCIMB 8382 / VKM B-1628 / Singapore I)</name>
    <name type="common">Desulfotomaculum orientis</name>
    <dbReference type="NCBI Taxonomy" id="768706"/>
    <lineage>
        <taxon>Bacteria</taxon>
        <taxon>Bacillati</taxon>
        <taxon>Bacillota</taxon>
        <taxon>Clostridia</taxon>
        <taxon>Eubacteriales</taxon>
        <taxon>Desulfitobacteriaceae</taxon>
        <taxon>Desulfosporosinus</taxon>
    </lineage>
</organism>
<dbReference type="Pfam" id="PF01973">
    <property type="entry name" value="MptE-like"/>
    <property type="match status" value="1"/>
</dbReference>
<feature type="domain" description="Glycosyltransferase Maf N-terminal" evidence="3">
    <location>
        <begin position="70"/>
        <end position="192"/>
    </location>
</feature>
<dbReference type="PATRIC" id="fig|768706.3.peg.4993"/>
<protein>
    <recommendedName>
        <fullName evidence="6">Motility accessory factor</fullName>
    </recommendedName>
</protein>
<dbReference type="AlphaFoldDB" id="G7WI13"/>
<dbReference type="RefSeq" id="WP_014187116.1">
    <property type="nucleotide sequence ID" value="NC_016584.1"/>
</dbReference>
<dbReference type="KEGG" id="dor:Desor_4909"/>
<keyword evidence="5" id="KW-1185">Reference proteome</keyword>
<evidence type="ECO:0008006" key="6">
    <source>
        <dbReference type="Google" id="ProtNLM"/>
    </source>
</evidence>
<evidence type="ECO:0000259" key="2">
    <source>
        <dbReference type="Pfam" id="PF01973"/>
    </source>
</evidence>
<dbReference type="HOGENOM" id="CLU_026503_1_0_9"/>
<dbReference type="Pfam" id="PF20157">
    <property type="entry name" value="Maf_flag10_N"/>
    <property type="match status" value="1"/>
</dbReference>
<gene>
    <name evidence="4" type="ordered locus">Desor_4909</name>
</gene>
<name>G7WI13_DESOD</name>
<feature type="coiled-coil region" evidence="1">
    <location>
        <begin position="476"/>
        <end position="503"/>
    </location>
</feature>
<evidence type="ECO:0000313" key="5">
    <source>
        <dbReference type="Proteomes" id="UP000006346"/>
    </source>
</evidence>
<feature type="domain" description="6-hydroxymethylpterin diphosphokinase MptE-like" evidence="2">
    <location>
        <begin position="211"/>
        <end position="382"/>
    </location>
</feature>
<sequence length="635" mass="72242">MTNQILEQNITSIIRNNIFIAKELLDLDFNELSEGIFTEISADGNSIVSIRLDGNNFLLHSQYDPSAEAKRIVKDIEEKRDYLILLFGIGLGYHLFELKKRISPGTRVIIIEHNMDVLKYTLNHVDLSQIFESGQFILVFGDEKQVGKIALSLAGLGLHNLVHNILVLVLPNYYIYSAQNKSALHNISKCLLNTVLAAGNDLEDHFFGFSNMCYNTETIMKGHSIDEIKGKYKNMPAIIVAAGPSLDNNIQYLKKANGKALIIACDASMRACEKHGVQPDAIASIERVEPTYTFYYKDRKFPEDLVLLAPGSIWPAIYEEFNGEKIIMSRNDKGFEQIWMSVFENLSFVNQGHSCATVAFATARQAGCNPIILIGQDLAYTSGKKHSELTHTVYEGENNDRDSNDIYVEDHEGNLLKSSIVYKLFKEWYELQLLLDNNLKVIDATEGGAYIKGTTLMTLQESIREYCNTPIEKRLVEYLQERKISYEDKLKKYNEVIKIMNNDLSVLKKIKKSAKAHLNMLIKTESIIGQNVSDKQLESMVLKMQRGDQIIGDIIKADSIEAYYSPIIMHTIIQVKKIGNTLTMESVRRNHLLQKNLMYMIIKSTDLIMREYNQAKIILETKKKQLGYFIAEKVE</sequence>
<accession>G7WI13</accession>
<reference evidence="5" key="1">
    <citation type="submission" date="2011-11" db="EMBL/GenBank/DDBJ databases">
        <title>Complete sequence of Desulfosporosinus orientis DSM 765.</title>
        <authorList>
            <person name="Lucas S."/>
            <person name="Han J."/>
            <person name="Lapidus A."/>
            <person name="Cheng J.-F."/>
            <person name="Goodwin L."/>
            <person name="Pitluck S."/>
            <person name="Peters L."/>
            <person name="Ovchinnikova G."/>
            <person name="Teshima H."/>
            <person name="Detter J.C."/>
            <person name="Han C."/>
            <person name="Tapia R."/>
            <person name="Land M."/>
            <person name="Hauser L."/>
            <person name="Kyrpides N."/>
            <person name="Ivanova N."/>
            <person name="Pagani I."/>
            <person name="Pester M."/>
            <person name="Spring S."/>
            <person name="Ollivier B."/>
            <person name="Rattei T."/>
            <person name="Klenk H.-P."/>
            <person name="Wagner M."/>
            <person name="Loy A."/>
            <person name="Woyke T."/>
        </authorList>
    </citation>
    <scope>NUCLEOTIDE SEQUENCE [LARGE SCALE GENOMIC DNA]</scope>
    <source>
        <strain evidence="5">ATCC 19365 / DSM 765 / NCIMB 8382 / VKM B-1628</strain>
    </source>
</reference>
<dbReference type="PANTHER" id="PTHR41786:SF1">
    <property type="entry name" value="6-HYDROXYMETHYLPTERIN DIPHOSPHOKINASE MPTE-LIKE DOMAIN-CONTAINING PROTEIN"/>
    <property type="match status" value="1"/>
</dbReference>